<dbReference type="InterPro" id="IPR040256">
    <property type="entry name" value="At4g02000-like"/>
</dbReference>
<protein>
    <recommendedName>
        <fullName evidence="5">DUF4283 domain-containing protein</fullName>
    </recommendedName>
</protein>
<evidence type="ECO:0000313" key="3">
    <source>
        <dbReference type="EMBL" id="KAG8491825.1"/>
    </source>
</evidence>
<dbReference type="AlphaFoldDB" id="A0A8J6D359"/>
<dbReference type="Pfam" id="PF14392">
    <property type="entry name" value="zf-CCHC_4"/>
    <property type="match status" value="1"/>
</dbReference>
<proteinExistence type="predicted"/>
<organism evidence="3 4">
    <name type="scientific">Gossypium anomalum</name>
    <dbReference type="NCBI Taxonomy" id="47600"/>
    <lineage>
        <taxon>Eukaryota</taxon>
        <taxon>Viridiplantae</taxon>
        <taxon>Streptophyta</taxon>
        <taxon>Embryophyta</taxon>
        <taxon>Tracheophyta</taxon>
        <taxon>Spermatophyta</taxon>
        <taxon>Magnoliopsida</taxon>
        <taxon>eudicotyledons</taxon>
        <taxon>Gunneridae</taxon>
        <taxon>Pentapetalae</taxon>
        <taxon>rosids</taxon>
        <taxon>malvids</taxon>
        <taxon>Malvales</taxon>
        <taxon>Malvaceae</taxon>
        <taxon>Malvoideae</taxon>
        <taxon>Gossypium</taxon>
    </lineage>
</organism>
<dbReference type="OrthoDB" id="1000485at2759"/>
<evidence type="ECO:0008006" key="5">
    <source>
        <dbReference type="Google" id="ProtNLM"/>
    </source>
</evidence>
<dbReference type="InterPro" id="IPR025558">
    <property type="entry name" value="DUF4283"/>
</dbReference>
<dbReference type="InterPro" id="IPR025836">
    <property type="entry name" value="Zn_knuckle_CX2CX4HX4C"/>
</dbReference>
<keyword evidence="4" id="KW-1185">Reference proteome</keyword>
<dbReference type="Pfam" id="PF14111">
    <property type="entry name" value="DUF4283"/>
    <property type="match status" value="1"/>
</dbReference>
<evidence type="ECO:0000259" key="1">
    <source>
        <dbReference type="Pfam" id="PF14111"/>
    </source>
</evidence>
<dbReference type="PANTHER" id="PTHR31286">
    <property type="entry name" value="GLYCINE-RICH CELL WALL STRUCTURAL PROTEIN 1.8-LIKE"/>
    <property type="match status" value="1"/>
</dbReference>
<name>A0A8J6D359_9ROSI</name>
<reference evidence="3 4" key="1">
    <citation type="journal article" date="2021" name="bioRxiv">
        <title>The Gossypium anomalum genome as a resource for cotton improvement and evolutionary analysis of hybrid incompatibility.</title>
        <authorList>
            <person name="Grover C.E."/>
            <person name="Yuan D."/>
            <person name="Arick M.A."/>
            <person name="Miller E.R."/>
            <person name="Hu G."/>
            <person name="Peterson D.G."/>
            <person name="Wendel J.F."/>
            <person name="Udall J.A."/>
        </authorList>
    </citation>
    <scope>NUCLEOTIDE SEQUENCE [LARGE SCALE GENOMIC DNA]</scope>
    <source>
        <strain evidence="3">JFW-Udall</strain>
        <tissue evidence="3">Leaf</tissue>
    </source>
</reference>
<dbReference type="EMBL" id="JAHUZN010000006">
    <property type="protein sequence ID" value="KAG8491825.1"/>
    <property type="molecule type" value="Genomic_DNA"/>
</dbReference>
<evidence type="ECO:0000259" key="2">
    <source>
        <dbReference type="Pfam" id="PF14392"/>
    </source>
</evidence>
<feature type="domain" description="Zinc knuckle CX2CX4HX4C" evidence="2">
    <location>
        <begin position="117"/>
        <end position="165"/>
    </location>
</feature>
<gene>
    <name evidence="3" type="ORF">CXB51_015099</name>
</gene>
<comment type="caution">
    <text evidence="3">The sequence shown here is derived from an EMBL/GenBank/DDBJ whole genome shotgun (WGS) entry which is preliminary data.</text>
</comment>
<evidence type="ECO:0000313" key="4">
    <source>
        <dbReference type="Proteomes" id="UP000701853"/>
    </source>
</evidence>
<dbReference type="Proteomes" id="UP000701853">
    <property type="component" value="Chromosome 6"/>
</dbReference>
<feature type="domain" description="DUF4283" evidence="1">
    <location>
        <begin position="1"/>
        <end position="56"/>
    </location>
</feature>
<dbReference type="PANTHER" id="PTHR31286:SF153">
    <property type="entry name" value="DUF4283 DOMAIN PROTEIN"/>
    <property type="match status" value="1"/>
</dbReference>
<sequence length="237" mass="27544">MADLWHPIGGVYISDLGDKQYLFQFFNEVDVQRVISGTPWFFNGHLLVLQRIKKGEIPSMLVLSYTEFWIQVHDLPAGMMSELMCKKLGEFLGKFLEYDVSSLALGHSSYMHICVRLDVTAPLKRKKKIQMRDNSPVYVHFKYEKLSMFCFICGKLRHGESFCPFRLKIEPSKISYRWDLSLRAVTRRQNTGVSRWLREADELHYCTVNMGSVSQSNSFNWENDSRGNQGAILGIRR</sequence>
<accession>A0A8J6D359</accession>